<keyword evidence="1" id="KW-0812">Transmembrane</keyword>
<protein>
    <submittedName>
        <fullName evidence="2">Uncharacterized protein</fullName>
    </submittedName>
</protein>
<keyword evidence="1" id="KW-0472">Membrane</keyword>
<keyword evidence="1" id="KW-1133">Transmembrane helix</keyword>
<dbReference type="AlphaFoldDB" id="A0A2M7VFC7"/>
<name>A0A2M7VFC7_9BACT</name>
<feature type="transmembrane region" description="Helical" evidence="1">
    <location>
        <begin position="160"/>
        <end position="176"/>
    </location>
</feature>
<evidence type="ECO:0000313" key="2">
    <source>
        <dbReference type="EMBL" id="PIZ99272.1"/>
    </source>
</evidence>
<reference evidence="3" key="1">
    <citation type="submission" date="2017-09" db="EMBL/GenBank/DDBJ databases">
        <title>Depth-based differentiation of microbial function through sediment-hosted aquifers and enrichment of novel symbionts in the deep terrestrial subsurface.</title>
        <authorList>
            <person name="Probst A.J."/>
            <person name="Ladd B."/>
            <person name="Jarett J.K."/>
            <person name="Geller-Mcgrath D.E."/>
            <person name="Sieber C.M.K."/>
            <person name="Emerson J.B."/>
            <person name="Anantharaman K."/>
            <person name="Thomas B.C."/>
            <person name="Malmstrom R."/>
            <person name="Stieglmeier M."/>
            <person name="Klingl A."/>
            <person name="Woyke T."/>
            <person name="Ryan C.M."/>
            <person name="Banfield J.F."/>
        </authorList>
    </citation>
    <scope>NUCLEOTIDE SEQUENCE [LARGE SCALE GENOMIC DNA]</scope>
</reference>
<gene>
    <name evidence="2" type="ORF">COX77_02065</name>
</gene>
<accession>A0A2M7VFC7</accession>
<feature type="transmembrane region" description="Helical" evidence="1">
    <location>
        <begin position="12"/>
        <end position="31"/>
    </location>
</feature>
<comment type="caution">
    <text evidence="2">The sequence shown here is derived from an EMBL/GenBank/DDBJ whole genome shotgun (WGS) entry which is preliminary data.</text>
</comment>
<dbReference type="EMBL" id="PFPO01000038">
    <property type="protein sequence ID" value="PIZ99272.1"/>
    <property type="molecule type" value="Genomic_DNA"/>
</dbReference>
<feature type="transmembrane region" description="Helical" evidence="1">
    <location>
        <begin position="182"/>
        <end position="207"/>
    </location>
</feature>
<evidence type="ECO:0000256" key="1">
    <source>
        <dbReference type="SAM" id="Phobius"/>
    </source>
</evidence>
<organism evidence="2 3">
    <name type="scientific">Candidatus Komeilibacteria bacterium CG_4_10_14_0_2_um_filter_37_10</name>
    <dbReference type="NCBI Taxonomy" id="1974470"/>
    <lineage>
        <taxon>Bacteria</taxon>
        <taxon>Candidatus Komeiliibacteriota</taxon>
    </lineage>
</organism>
<proteinExistence type="predicted"/>
<sequence length="403" mass="47135">MYNKIPALVKTLIFLVFLYNLGVGNLFNYVIEDSTNTPPVQEQQRRTMVIERFIQERISIAKQKIKDGHQYRPKDYFSDLRLIDEQSVALSWRPAFGKIMELQTIINDGLQQNKFTTKEVDREAKLYKDPLVNHESIIWLQIIQQIGLGHWLINKILRFYFLNLPLALILLFLWQYQDQKRIILHNPISFCLAVIIYPLTIGVIWYIRFKNFGRNVYGEAILRAAKDKAFSSLAPDEIAVIKQFVTSKLQRKKYQEQITLRYGVARRSLLFALMVTLLVMLIPQSLTAKQIKTTSSVIMVELVNKASPIQSSENIASHDLDSQSQFVFIYQTIWVITHAIVKRIIYGYRQRIDHIPIKIVERLNSSEFIYQLIKLIGKKSEKFYCYIISCRFDINRICSVQAS</sequence>
<dbReference type="Proteomes" id="UP000230405">
    <property type="component" value="Unassembled WGS sequence"/>
</dbReference>
<evidence type="ECO:0000313" key="3">
    <source>
        <dbReference type="Proteomes" id="UP000230405"/>
    </source>
</evidence>
<feature type="transmembrane region" description="Helical" evidence="1">
    <location>
        <begin position="269"/>
        <end position="286"/>
    </location>
</feature>